<sequence>MAIDKATDKAGRTRADIAKRLLSAWDPRLKNALSQCLHGYDDALAALRLAWSDLSKGHYMELYQDANYAGRGFTSCEQAFIDNSLTSPLTTDNRHLSNYCNILQIIANASY</sequence>
<evidence type="ECO:0000313" key="6">
    <source>
        <dbReference type="Proteomes" id="UP000250235"/>
    </source>
</evidence>
<dbReference type="OrthoDB" id="764172at2759"/>
<dbReference type="Pfam" id="PF04043">
    <property type="entry name" value="PMEI"/>
    <property type="match status" value="1"/>
</dbReference>
<comment type="similarity">
    <text evidence="3">Belongs to the PMEI family.</text>
</comment>
<dbReference type="Gene3D" id="1.20.140.40">
    <property type="entry name" value="Invertase/pectin methylesterase inhibitor family protein"/>
    <property type="match status" value="1"/>
</dbReference>
<dbReference type="PANTHER" id="PTHR36710:SF8">
    <property type="entry name" value="PECTINESTERASE INHIBITOR-LIKE"/>
    <property type="match status" value="1"/>
</dbReference>
<dbReference type="EMBL" id="KV020378">
    <property type="protein sequence ID" value="KZV14574.1"/>
    <property type="molecule type" value="Genomic_DNA"/>
</dbReference>
<dbReference type="PANTHER" id="PTHR36710">
    <property type="entry name" value="PECTINESTERASE INHIBITOR-LIKE"/>
    <property type="match status" value="1"/>
</dbReference>
<dbReference type="AlphaFoldDB" id="A0A2Z6ZZ87"/>
<evidence type="ECO:0000256" key="1">
    <source>
        <dbReference type="ARBA" id="ARBA00022729"/>
    </source>
</evidence>
<dbReference type="InterPro" id="IPR052421">
    <property type="entry name" value="PCW_Enzyme_Inhibitor"/>
</dbReference>
<evidence type="ECO:0000256" key="3">
    <source>
        <dbReference type="ARBA" id="ARBA00038471"/>
    </source>
</evidence>
<keyword evidence="6" id="KW-1185">Reference proteome</keyword>
<feature type="domain" description="Pectinesterase inhibitor" evidence="4">
    <location>
        <begin position="1"/>
        <end position="102"/>
    </location>
</feature>
<organism evidence="5 6">
    <name type="scientific">Dorcoceras hygrometricum</name>
    <dbReference type="NCBI Taxonomy" id="472368"/>
    <lineage>
        <taxon>Eukaryota</taxon>
        <taxon>Viridiplantae</taxon>
        <taxon>Streptophyta</taxon>
        <taxon>Embryophyta</taxon>
        <taxon>Tracheophyta</taxon>
        <taxon>Spermatophyta</taxon>
        <taxon>Magnoliopsida</taxon>
        <taxon>eudicotyledons</taxon>
        <taxon>Gunneridae</taxon>
        <taxon>Pentapetalae</taxon>
        <taxon>asterids</taxon>
        <taxon>lamiids</taxon>
        <taxon>Lamiales</taxon>
        <taxon>Gesneriaceae</taxon>
        <taxon>Didymocarpoideae</taxon>
        <taxon>Trichosporeae</taxon>
        <taxon>Loxocarpinae</taxon>
        <taxon>Dorcoceras</taxon>
    </lineage>
</organism>
<dbReference type="InterPro" id="IPR006501">
    <property type="entry name" value="Pectinesterase_inhib_dom"/>
</dbReference>
<name>A0A2Z6ZZ87_9LAMI</name>
<protein>
    <submittedName>
        <fullName evidence="5">Pectinesterase inhibitor-like</fullName>
    </submittedName>
</protein>
<gene>
    <name evidence="5" type="ORF">F511_42510</name>
</gene>
<dbReference type="SUPFAM" id="SSF101148">
    <property type="entry name" value="Plant invertase/pectin methylesterase inhibitor"/>
    <property type="match status" value="1"/>
</dbReference>
<dbReference type="NCBIfam" id="TIGR01614">
    <property type="entry name" value="PME_inhib"/>
    <property type="match status" value="1"/>
</dbReference>
<dbReference type="InterPro" id="IPR035513">
    <property type="entry name" value="Invertase/methylesterase_inhib"/>
</dbReference>
<dbReference type="GO" id="GO:0004857">
    <property type="term" value="F:enzyme inhibitor activity"/>
    <property type="evidence" value="ECO:0007669"/>
    <property type="project" value="InterPro"/>
</dbReference>
<proteinExistence type="inferred from homology"/>
<keyword evidence="2" id="KW-1015">Disulfide bond</keyword>
<reference evidence="5 6" key="1">
    <citation type="journal article" date="2015" name="Proc. Natl. Acad. Sci. U.S.A.">
        <title>The resurrection genome of Boea hygrometrica: A blueprint for survival of dehydration.</title>
        <authorList>
            <person name="Xiao L."/>
            <person name="Yang G."/>
            <person name="Zhang L."/>
            <person name="Yang X."/>
            <person name="Zhao S."/>
            <person name="Ji Z."/>
            <person name="Zhou Q."/>
            <person name="Hu M."/>
            <person name="Wang Y."/>
            <person name="Chen M."/>
            <person name="Xu Y."/>
            <person name="Jin H."/>
            <person name="Xiao X."/>
            <person name="Hu G."/>
            <person name="Bao F."/>
            <person name="Hu Y."/>
            <person name="Wan P."/>
            <person name="Li L."/>
            <person name="Deng X."/>
            <person name="Kuang T."/>
            <person name="Xiang C."/>
            <person name="Zhu J.K."/>
            <person name="Oliver M.J."/>
            <person name="He Y."/>
        </authorList>
    </citation>
    <scope>NUCLEOTIDE SEQUENCE [LARGE SCALE GENOMIC DNA]</scope>
    <source>
        <strain evidence="6">cv. XS01</strain>
    </source>
</reference>
<evidence type="ECO:0000256" key="2">
    <source>
        <dbReference type="ARBA" id="ARBA00023157"/>
    </source>
</evidence>
<keyword evidence="1" id="KW-0732">Signal</keyword>
<evidence type="ECO:0000313" key="5">
    <source>
        <dbReference type="EMBL" id="KZV14574.1"/>
    </source>
</evidence>
<evidence type="ECO:0000259" key="4">
    <source>
        <dbReference type="Pfam" id="PF04043"/>
    </source>
</evidence>
<accession>A0A2Z6ZZ87</accession>
<dbReference type="Proteomes" id="UP000250235">
    <property type="component" value="Unassembled WGS sequence"/>
</dbReference>